<name>A0A6C0LD66_9ZZZZ</name>
<dbReference type="Gene3D" id="2.40.50.140">
    <property type="entry name" value="Nucleic acid-binding proteins"/>
    <property type="match status" value="1"/>
</dbReference>
<dbReference type="Pfam" id="PF03919">
    <property type="entry name" value="mRNA_cap_C"/>
    <property type="match status" value="1"/>
</dbReference>
<protein>
    <recommendedName>
        <fullName evidence="1">mRNA guanylyltransferase</fullName>
        <ecNumber evidence="1">2.7.7.50</ecNumber>
    </recommendedName>
</protein>
<dbReference type="Gene3D" id="3.30.470.30">
    <property type="entry name" value="DNA ligase/mRNA capping enzyme"/>
    <property type="match status" value="1"/>
</dbReference>
<dbReference type="EC" id="2.7.7.50" evidence="1"/>
<keyword evidence="5" id="KW-0547">Nucleotide-binding</keyword>
<keyword evidence="6" id="KW-0506">mRNA capping</keyword>
<keyword evidence="4" id="KW-0548">Nucleotidyltransferase</keyword>
<dbReference type="InterPro" id="IPR013846">
    <property type="entry name" value="mRNA_cap_enzyme_C"/>
</dbReference>
<evidence type="ECO:0000256" key="7">
    <source>
        <dbReference type="ARBA" id="ARBA00023134"/>
    </source>
</evidence>
<dbReference type="GO" id="GO:0004484">
    <property type="term" value="F:mRNA guanylyltransferase activity"/>
    <property type="evidence" value="ECO:0007669"/>
    <property type="project" value="UniProtKB-EC"/>
</dbReference>
<dbReference type="InterPro" id="IPR001339">
    <property type="entry name" value="mRNA_cap_enzyme_adenylation"/>
</dbReference>
<keyword evidence="7" id="KW-0342">GTP-binding</keyword>
<accession>A0A6C0LD66</accession>
<evidence type="ECO:0000313" key="10">
    <source>
        <dbReference type="EMBL" id="QHU28889.1"/>
    </source>
</evidence>
<dbReference type="SUPFAM" id="SSF50249">
    <property type="entry name" value="Nucleic acid-binding proteins"/>
    <property type="match status" value="1"/>
</dbReference>
<dbReference type="PANTHER" id="PTHR10367:SF25">
    <property type="entry name" value="DUAL SPECIFICITY PHOSPHATASE CATALYTIC DOMAIN PROTEIN (AFU_ORTHOLOGUE AFUA_1G03540)"/>
    <property type="match status" value="1"/>
</dbReference>
<dbReference type="InterPro" id="IPR051029">
    <property type="entry name" value="mRNA_Capping_Enz/RNA_Phosphat"/>
</dbReference>
<dbReference type="GO" id="GO:0005524">
    <property type="term" value="F:ATP binding"/>
    <property type="evidence" value="ECO:0007669"/>
    <property type="project" value="InterPro"/>
</dbReference>
<evidence type="ECO:0000256" key="6">
    <source>
        <dbReference type="ARBA" id="ARBA00023042"/>
    </source>
</evidence>
<dbReference type="InterPro" id="IPR012340">
    <property type="entry name" value="NA-bd_OB-fold"/>
</dbReference>
<sequence>MDLESIILNVKNSPVGTVIKNKQFIHYLTKSINFNFSVKGHDLTFPAPQPVSIEKKDFSKLKQYKYYTSLKLDGVRFLMYFIKDKNSKNQCIIVNRALNFYNISIEAEDTLYNGTLLDGEIIYDSYNKKWDFVVHDALILCGNKINKLSHSTRLNDTKYCVHSFVTYSTNSTLNISVKEFYPFEEFADFIENVYNKSENNDGIIFMPENLPVISGTQYSMLKWKPKNKHTFDFLLKEVEIGLQAYVFHLGNLNIFANIHAKTEKGKEFIEKSKQLDHYKNECIVECTFDKDTNNFSPILIRTDKTHPNGLRTIERTLFNISENIQIQDFMDI</sequence>
<keyword evidence="3" id="KW-0808">Transferase</keyword>
<evidence type="ECO:0000256" key="1">
    <source>
        <dbReference type="ARBA" id="ARBA00012475"/>
    </source>
</evidence>
<evidence type="ECO:0000259" key="8">
    <source>
        <dbReference type="Pfam" id="PF01331"/>
    </source>
</evidence>
<organism evidence="10">
    <name type="scientific">viral metagenome</name>
    <dbReference type="NCBI Taxonomy" id="1070528"/>
    <lineage>
        <taxon>unclassified sequences</taxon>
        <taxon>metagenomes</taxon>
        <taxon>organismal metagenomes</taxon>
    </lineage>
</organism>
<dbReference type="Pfam" id="PF01331">
    <property type="entry name" value="mRNA_cap_enzyme"/>
    <property type="match status" value="1"/>
</dbReference>
<keyword evidence="2" id="KW-0507">mRNA processing</keyword>
<evidence type="ECO:0000256" key="4">
    <source>
        <dbReference type="ARBA" id="ARBA00022695"/>
    </source>
</evidence>
<reference evidence="10" key="1">
    <citation type="journal article" date="2020" name="Nature">
        <title>Giant virus diversity and host interactions through global metagenomics.</title>
        <authorList>
            <person name="Schulz F."/>
            <person name="Roux S."/>
            <person name="Paez-Espino D."/>
            <person name="Jungbluth S."/>
            <person name="Walsh D.A."/>
            <person name="Denef V.J."/>
            <person name="McMahon K.D."/>
            <person name="Konstantinidis K.T."/>
            <person name="Eloe-Fadrosh E.A."/>
            <person name="Kyrpides N.C."/>
            <person name="Woyke T."/>
        </authorList>
    </citation>
    <scope>NUCLEOTIDE SEQUENCE</scope>
    <source>
        <strain evidence="10">GVMAG-M-3300027791-30</strain>
    </source>
</reference>
<evidence type="ECO:0000256" key="2">
    <source>
        <dbReference type="ARBA" id="ARBA00022664"/>
    </source>
</evidence>
<feature type="domain" description="mRNA capping enzyme adenylation" evidence="8">
    <location>
        <begin position="49"/>
        <end position="224"/>
    </location>
</feature>
<dbReference type="GO" id="GO:0005525">
    <property type="term" value="F:GTP binding"/>
    <property type="evidence" value="ECO:0007669"/>
    <property type="project" value="UniProtKB-KW"/>
</dbReference>
<evidence type="ECO:0000256" key="5">
    <source>
        <dbReference type="ARBA" id="ARBA00022741"/>
    </source>
</evidence>
<dbReference type="GO" id="GO:0006370">
    <property type="term" value="P:7-methylguanosine mRNA capping"/>
    <property type="evidence" value="ECO:0007669"/>
    <property type="project" value="UniProtKB-KW"/>
</dbReference>
<feature type="domain" description="mRNA capping enzyme C-terminal" evidence="9">
    <location>
        <begin position="251"/>
        <end position="328"/>
    </location>
</feature>
<evidence type="ECO:0000259" key="9">
    <source>
        <dbReference type="Pfam" id="PF03919"/>
    </source>
</evidence>
<dbReference type="PANTHER" id="PTHR10367">
    <property type="entry name" value="MRNA-CAPPING ENZYME"/>
    <property type="match status" value="1"/>
</dbReference>
<proteinExistence type="predicted"/>
<dbReference type="EMBL" id="MN740475">
    <property type="protein sequence ID" value="QHU28889.1"/>
    <property type="molecule type" value="Genomic_DNA"/>
</dbReference>
<dbReference type="AlphaFoldDB" id="A0A6C0LD66"/>
<dbReference type="SUPFAM" id="SSF56091">
    <property type="entry name" value="DNA ligase/mRNA capping enzyme, catalytic domain"/>
    <property type="match status" value="1"/>
</dbReference>
<evidence type="ECO:0000256" key="3">
    <source>
        <dbReference type="ARBA" id="ARBA00022679"/>
    </source>
</evidence>